<feature type="transmembrane region" description="Helical" evidence="13">
    <location>
        <begin position="21"/>
        <end position="38"/>
    </location>
</feature>
<dbReference type="GO" id="GO:0009055">
    <property type="term" value="F:electron transfer activity"/>
    <property type="evidence" value="ECO:0007669"/>
    <property type="project" value="InterPro"/>
</dbReference>
<keyword evidence="3" id="KW-0813">Transport</keyword>
<feature type="transmembrane region" description="Helical" evidence="13">
    <location>
        <begin position="100"/>
        <end position="120"/>
    </location>
</feature>
<dbReference type="Proteomes" id="UP000184387">
    <property type="component" value="Unassembled WGS sequence"/>
</dbReference>
<feature type="transmembrane region" description="Helical" evidence="13">
    <location>
        <begin position="150"/>
        <end position="172"/>
    </location>
</feature>
<evidence type="ECO:0000256" key="9">
    <source>
        <dbReference type="ARBA" id="ARBA00022989"/>
    </source>
</evidence>
<comment type="cofactor">
    <cofactor evidence="1">
        <name>heme b</name>
        <dbReference type="ChEBI" id="CHEBI:60344"/>
    </cofactor>
</comment>
<evidence type="ECO:0000313" key="15">
    <source>
        <dbReference type="EMBL" id="SHK45858.1"/>
    </source>
</evidence>
<dbReference type="RefSeq" id="WP_073140418.1">
    <property type="nucleotide sequence ID" value="NZ_FQZF01000057.1"/>
</dbReference>
<evidence type="ECO:0000256" key="5">
    <source>
        <dbReference type="ARBA" id="ARBA00022617"/>
    </source>
</evidence>
<dbReference type="GO" id="GO:0046872">
    <property type="term" value="F:metal ion binding"/>
    <property type="evidence" value="ECO:0007669"/>
    <property type="project" value="UniProtKB-KW"/>
</dbReference>
<comment type="subcellular location">
    <subcellularLocation>
        <location evidence="2">Cell membrane</location>
        <topology evidence="2">Multi-pass membrane protein</topology>
    </subcellularLocation>
</comment>
<dbReference type="OrthoDB" id="1247465at2"/>
<dbReference type="GO" id="GO:0022904">
    <property type="term" value="P:respiratory electron transport chain"/>
    <property type="evidence" value="ECO:0007669"/>
    <property type="project" value="InterPro"/>
</dbReference>
<evidence type="ECO:0000256" key="10">
    <source>
        <dbReference type="ARBA" id="ARBA00023004"/>
    </source>
</evidence>
<feature type="transmembrane region" description="Helical" evidence="13">
    <location>
        <begin position="50"/>
        <end position="72"/>
    </location>
</feature>
<dbReference type="SUPFAM" id="SSF81342">
    <property type="entry name" value="Transmembrane di-heme cytochromes"/>
    <property type="match status" value="1"/>
</dbReference>
<protein>
    <submittedName>
        <fullName evidence="15">Cytochrome b561</fullName>
    </submittedName>
</protein>
<dbReference type="InterPro" id="IPR052168">
    <property type="entry name" value="Cytochrome_b561_oxidase"/>
</dbReference>
<dbReference type="GO" id="GO:0020037">
    <property type="term" value="F:heme binding"/>
    <property type="evidence" value="ECO:0007669"/>
    <property type="project" value="TreeGrafter"/>
</dbReference>
<keyword evidence="7" id="KW-0479">Metal-binding</keyword>
<dbReference type="AlphaFoldDB" id="A0A1M6SMP0"/>
<dbReference type="InterPro" id="IPR016174">
    <property type="entry name" value="Di-haem_cyt_TM"/>
</dbReference>
<name>A0A1M6SMP0_9PROT</name>
<evidence type="ECO:0000313" key="16">
    <source>
        <dbReference type="Proteomes" id="UP000184387"/>
    </source>
</evidence>
<sequence>MQASSSAATARYDAVSRGIHWVTVVLVLATAALGLWIAHARPEDEAFKLALYNLHESLGATIWLITLIRLAWRIRHPAPPLPADLGAAIRFIARANHAAFYLWLLTMPVVGFLATNAWGFPLRWFGLIPLPSPVGTDIPLAETLTLIHRLMAWSLIGMVLLHTGAALWHGFIRRDGTLRRML</sequence>
<dbReference type="PANTHER" id="PTHR30529:SF1">
    <property type="entry name" value="CYTOCHROME B561 HOMOLOG 2"/>
    <property type="match status" value="1"/>
</dbReference>
<evidence type="ECO:0000256" key="6">
    <source>
        <dbReference type="ARBA" id="ARBA00022692"/>
    </source>
</evidence>
<dbReference type="GO" id="GO:0005886">
    <property type="term" value="C:plasma membrane"/>
    <property type="evidence" value="ECO:0007669"/>
    <property type="project" value="UniProtKB-SubCell"/>
</dbReference>
<reference evidence="15 16" key="1">
    <citation type="submission" date="2016-11" db="EMBL/GenBank/DDBJ databases">
        <authorList>
            <person name="Jaros S."/>
            <person name="Januszkiewicz K."/>
            <person name="Wedrychowicz H."/>
        </authorList>
    </citation>
    <scope>NUCLEOTIDE SEQUENCE [LARGE SCALE GENOMIC DNA]</scope>
    <source>
        <strain evidence="15 16">DSM 14916</strain>
    </source>
</reference>
<organism evidence="15 16">
    <name type="scientific">Muricoccus roseus</name>
    <dbReference type="NCBI Taxonomy" id="198092"/>
    <lineage>
        <taxon>Bacteria</taxon>
        <taxon>Pseudomonadati</taxon>
        <taxon>Pseudomonadota</taxon>
        <taxon>Alphaproteobacteria</taxon>
        <taxon>Acetobacterales</taxon>
        <taxon>Roseomonadaceae</taxon>
        <taxon>Muricoccus</taxon>
    </lineage>
</organism>
<evidence type="ECO:0000256" key="4">
    <source>
        <dbReference type="ARBA" id="ARBA00022475"/>
    </source>
</evidence>
<evidence type="ECO:0000256" key="1">
    <source>
        <dbReference type="ARBA" id="ARBA00001970"/>
    </source>
</evidence>
<evidence type="ECO:0000256" key="12">
    <source>
        <dbReference type="ARBA" id="ARBA00037975"/>
    </source>
</evidence>
<evidence type="ECO:0000256" key="3">
    <source>
        <dbReference type="ARBA" id="ARBA00022448"/>
    </source>
</evidence>
<accession>A0A1M6SMP0</accession>
<keyword evidence="5" id="KW-0349">Heme</keyword>
<gene>
    <name evidence="15" type="ORF">SAMN02745194_04956</name>
</gene>
<proteinExistence type="inferred from homology"/>
<evidence type="ECO:0000256" key="8">
    <source>
        <dbReference type="ARBA" id="ARBA00022982"/>
    </source>
</evidence>
<keyword evidence="4" id="KW-1003">Cell membrane</keyword>
<dbReference type="PANTHER" id="PTHR30529">
    <property type="entry name" value="CYTOCHROME B561"/>
    <property type="match status" value="1"/>
</dbReference>
<keyword evidence="8" id="KW-0249">Electron transport</keyword>
<keyword evidence="11 13" id="KW-0472">Membrane</keyword>
<keyword evidence="10" id="KW-0408">Iron</keyword>
<dbReference type="EMBL" id="FQZF01000057">
    <property type="protein sequence ID" value="SHK45858.1"/>
    <property type="molecule type" value="Genomic_DNA"/>
</dbReference>
<dbReference type="Gene3D" id="1.20.950.20">
    <property type="entry name" value="Transmembrane di-heme cytochromes, Chain C"/>
    <property type="match status" value="1"/>
</dbReference>
<comment type="similarity">
    <text evidence="12">Belongs to the cytochrome b561 family.</text>
</comment>
<evidence type="ECO:0000256" key="2">
    <source>
        <dbReference type="ARBA" id="ARBA00004651"/>
    </source>
</evidence>
<feature type="domain" description="Cytochrome b561 bacterial/Ni-hydrogenase" evidence="14">
    <location>
        <begin position="11"/>
        <end position="182"/>
    </location>
</feature>
<dbReference type="Pfam" id="PF01292">
    <property type="entry name" value="Ni_hydr_CYTB"/>
    <property type="match status" value="1"/>
</dbReference>
<keyword evidence="9 13" id="KW-1133">Transmembrane helix</keyword>
<dbReference type="InterPro" id="IPR011577">
    <property type="entry name" value="Cyt_b561_bac/Ni-Hgenase"/>
</dbReference>
<keyword evidence="6 13" id="KW-0812">Transmembrane</keyword>
<evidence type="ECO:0000256" key="7">
    <source>
        <dbReference type="ARBA" id="ARBA00022723"/>
    </source>
</evidence>
<evidence type="ECO:0000259" key="14">
    <source>
        <dbReference type="Pfam" id="PF01292"/>
    </source>
</evidence>
<evidence type="ECO:0000256" key="13">
    <source>
        <dbReference type="SAM" id="Phobius"/>
    </source>
</evidence>
<keyword evidence="16" id="KW-1185">Reference proteome</keyword>
<evidence type="ECO:0000256" key="11">
    <source>
        <dbReference type="ARBA" id="ARBA00023136"/>
    </source>
</evidence>